<dbReference type="Proteomes" id="UP000001396">
    <property type="component" value="Unassembled WGS sequence"/>
</dbReference>
<protein>
    <submittedName>
        <fullName evidence="2">Uncharacterized protein</fullName>
    </submittedName>
</protein>
<proteinExistence type="predicted"/>
<dbReference type="InterPro" id="IPR038885">
    <property type="entry name" value="PLB1"/>
</dbReference>
<feature type="chain" id="PRO_5003042332" evidence="1">
    <location>
        <begin position="21"/>
        <end position="358"/>
    </location>
</feature>
<evidence type="ECO:0000313" key="2">
    <source>
        <dbReference type="EMBL" id="EFA81037.1"/>
    </source>
</evidence>
<dbReference type="PANTHER" id="PTHR21325:SF31">
    <property type="entry name" value="GH22081P-RELATED"/>
    <property type="match status" value="1"/>
</dbReference>
<organism evidence="2 3">
    <name type="scientific">Heterostelium pallidum (strain ATCC 26659 / Pp 5 / PN500)</name>
    <name type="common">Cellular slime mold</name>
    <name type="synonym">Polysphondylium pallidum</name>
    <dbReference type="NCBI Taxonomy" id="670386"/>
    <lineage>
        <taxon>Eukaryota</taxon>
        <taxon>Amoebozoa</taxon>
        <taxon>Evosea</taxon>
        <taxon>Eumycetozoa</taxon>
        <taxon>Dictyostelia</taxon>
        <taxon>Acytosteliales</taxon>
        <taxon>Acytosteliaceae</taxon>
        <taxon>Heterostelium</taxon>
    </lineage>
</organism>
<dbReference type="RefSeq" id="XP_020433155.1">
    <property type="nucleotide sequence ID" value="XM_020576743.1"/>
</dbReference>
<dbReference type="SUPFAM" id="SSF52266">
    <property type="entry name" value="SGNH hydrolase"/>
    <property type="match status" value="1"/>
</dbReference>
<feature type="signal peptide" evidence="1">
    <location>
        <begin position="1"/>
        <end position="20"/>
    </location>
</feature>
<sequence length="358" mass="39094">MSKRIILFYIFSYLLSYSRSQLYPTCDVGLNPVSPVVYAKDVYLSDFNIFLSIGDTVLSGFAANDASNASVNEYRGLSFVTGNSTNAWTIRNIFTTGTGAAIYGGSANLLNGIRGTNVYYPTYDGLNGASKGNEQSLDSQMSFVINQGSAYFGGSTFNNTKWKMVNVYIGLFKACSICSGIEAAYQTMPGFWQSYYYDLITSLTAAFPNKAIINMIGLPQLSQFYSSTPSNCKTYNQANNICPCLWSQSSTTLKSVIDAANQGLKNAIQYWRSDVDQTTTTVGVVYQPFMTNTTYTSGTLSAVDCFHPSATGHKLMTIGLWNNIRQKASGDKATSVTTSTDLICEDTFDGVYDPNGLY</sequence>
<dbReference type="AlphaFoldDB" id="D3BBK4"/>
<keyword evidence="1" id="KW-0732">Signal</keyword>
<dbReference type="InParanoid" id="D3BBK4"/>
<dbReference type="Pfam" id="PF00657">
    <property type="entry name" value="Lipase_GDSL"/>
    <property type="match status" value="1"/>
</dbReference>
<name>D3BBK4_HETP5</name>
<comment type="caution">
    <text evidence="2">The sequence shown here is derived from an EMBL/GenBank/DDBJ whole genome shotgun (WGS) entry which is preliminary data.</text>
</comment>
<reference evidence="2 3" key="1">
    <citation type="journal article" date="2011" name="Genome Res.">
        <title>Phylogeny-wide analysis of social amoeba genomes highlights ancient origins for complex intercellular communication.</title>
        <authorList>
            <person name="Heidel A.J."/>
            <person name="Lawal H.M."/>
            <person name="Felder M."/>
            <person name="Schilde C."/>
            <person name="Helps N.R."/>
            <person name="Tunggal B."/>
            <person name="Rivero F."/>
            <person name="John U."/>
            <person name="Schleicher M."/>
            <person name="Eichinger L."/>
            <person name="Platzer M."/>
            <person name="Noegel A.A."/>
            <person name="Schaap P."/>
            <person name="Gloeckner G."/>
        </authorList>
    </citation>
    <scope>NUCLEOTIDE SEQUENCE [LARGE SCALE GENOMIC DNA]</scope>
    <source>
        <strain evidence="3">ATCC 26659 / Pp 5 / PN500</strain>
    </source>
</reference>
<dbReference type="PANTHER" id="PTHR21325">
    <property type="entry name" value="PHOSPHOLIPASE B, PLB1"/>
    <property type="match status" value="1"/>
</dbReference>
<evidence type="ECO:0000313" key="3">
    <source>
        <dbReference type="Proteomes" id="UP000001396"/>
    </source>
</evidence>
<dbReference type="GeneID" id="31361356"/>
<dbReference type="InterPro" id="IPR001087">
    <property type="entry name" value="GDSL"/>
</dbReference>
<keyword evidence="3" id="KW-1185">Reference proteome</keyword>
<gene>
    <name evidence="2" type="ORF">PPL_05872</name>
</gene>
<dbReference type="EMBL" id="ADBJ01000026">
    <property type="protein sequence ID" value="EFA81037.1"/>
    <property type="molecule type" value="Genomic_DNA"/>
</dbReference>
<evidence type="ECO:0000256" key="1">
    <source>
        <dbReference type="SAM" id="SignalP"/>
    </source>
</evidence>
<accession>D3BBK4</accession>
<dbReference type="GO" id="GO:0004620">
    <property type="term" value="F:phospholipase activity"/>
    <property type="evidence" value="ECO:0007669"/>
    <property type="project" value="InterPro"/>
</dbReference>
<dbReference type="GO" id="GO:0006644">
    <property type="term" value="P:phospholipid metabolic process"/>
    <property type="evidence" value="ECO:0007669"/>
    <property type="project" value="TreeGrafter"/>
</dbReference>